<evidence type="ECO:0000313" key="3">
    <source>
        <dbReference type="EMBL" id="MBL4927666.1"/>
    </source>
</evidence>
<accession>A0A8J7SRK0</accession>
<proteinExistence type="predicted"/>
<dbReference type="AlphaFoldDB" id="A0A8J7SRK0"/>
<evidence type="ECO:0000259" key="2">
    <source>
        <dbReference type="Pfam" id="PF12804"/>
    </source>
</evidence>
<evidence type="ECO:0000313" key="4">
    <source>
        <dbReference type="Proteomes" id="UP000619033"/>
    </source>
</evidence>
<dbReference type="RefSeq" id="WP_202658819.1">
    <property type="nucleotide sequence ID" value="NZ_JAESVP010000003.1"/>
</dbReference>
<dbReference type="GO" id="GO:0016779">
    <property type="term" value="F:nucleotidyltransferase activity"/>
    <property type="evidence" value="ECO:0007669"/>
    <property type="project" value="UniProtKB-ARBA"/>
</dbReference>
<dbReference type="PANTHER" id="PTHR43777:SF1">
    <property type="entry name" value="MOLYBDENUM COFACTOR CYTIDYLYLTRANSFERASE"/>
    <property type="match status" value="1"/>
</dbReference>
<dbReference type="EMBL" id="JAESVP010000003">
    <property type="protein sequence ID" value="MBL4927666.1"/>
    <property type="molecule type" value="Genomic_DNA"/>
</dbReference>
<gene>
    <name evidence="3" type="ORF">JI744_06075</name>
</gene>
<feature type="domain" description="MobA-like NTP transferase" evidence="2">
    <location>
        <begin position="10"/>
        <end position="165"/>
    </location>
</feature>
<keyword evidence="4" id="KW-1185">Reference proteome</keyword>
<dbReference type="InterPro" id="IPR025877">
    <property type="entry name" value="MobA-like_NTP_Trfase"/>
</dbReference>
<keyword evidence="1" id="KW-0460">Magnesium</keyword>
<dbReference type="Gene3D" id="3.90.550.10">
    <property type="entry name" value="Spore Coat Polysaccharide Biosynthesis Protein SpsA, Chain A"/>
    <property type="match status" value="1"/>
</dbReference>
<organism evidence="3 4">
    <name type="scientific">Fuscibacter oryzae</name>
    <dbReference type="NCBI Taxonomy" id="2803939"/>
    <lineage>
        <taxon>Bacteria</taxon>
        <taxon>Pseudomonadati</taxon>
        <taxon>Pseudomonadota</taxon>
        <taxon>Alphaproteobacteria</taxon>
        <taxon>Rhodobacterales</taxon>
        <taxon>Paracoccaceae</taxon>
        <taxon>Fuscibacter</taxon>
    </lineage>
</organism>
<dbReference type="Proteomes" id="UP000619033">
    <property type="component" value="Unassembled WGS sequence"/>
</dbReference>
<evidence type="ECO:0000256" key="1">
    <source>
        <dbReference type="ARBA" id="ARBA00022842"/>
    </source>
</evidence>
<dbReference type="CDD" id="cd04182">
    <property type="entry name" value="GT_2_like_f"/>
    <property type="match status" value="1"/>
</dbReference>
<dbReference type="SUPFAM" id="SSF53448">
    <property type="entry name" value="Nucleotide-diphospho-sugar transferases"/>
    <property type="match status" value="1"/>
</dbReference>
<name>A0A8J7SRK0_9RHOB</name>
<sequence length="198" mass="21593">MTLRPIPHILILAAGASSRMAPRDKLLEQIDGQPLIARSLRIALATGLPVTMALPPDRPDRWRAIEGMGGDRVTVERARDGMAESLKKGLAAIPPDAPVLLLLADLPELETADLLAVAGADPDFIQRGATQSGQPGHPVLLPAWLRPELNLLTGDEGARALFQRHKGQLRLVPLPDNRALTDLDTPEDWARWRALRHQ</sequence>
<dbReference type="InterPro" id="IPR029044">
    <property type="entry name" value="Nucleotide-diphossugar_trans"/>
</dbReference>
<protein>
    <submittedName>
        <fullName evidence="3">Nucleotidyltransferase family protein</fullName>
    </submittedName>
</protein>
<dbReference type="Pfam" id="PF12804">
    <property type="entry name" value="NTP_transf_3"/>
    <property type="match status" value="1"/>
</dbReference>
<reference evidence="3" key="1">
    <citation type="submission" date="2021-01" db="EMBL/GenBank/DDBJ databases">
        <title>Genome seq and assembly of Tabrizicola sp. KVB23.</title>
        <authorList>
            <person name="Chhetri G."/>
        </authorList>
    </citation>
    <scope>NUCLEOTIDE SEQUENCE</scope>
    <source>
        <strain evidence="3">KVB23</strain>
    </source>
</reference>
<comment type="caution">
    <text evidence="3">The sequence shown here is derived from an EMBL/GenBank/DDBJ whole genome shotgun (WGS) entry which is preliminary data.</text>
</comment>
<dbReference type="PANTHER" id="PTHR43777">
    <property type="entry name" value="MOLYBDENUM COFACTOR CYTIDYLYLTRANSFERASE"/>
    <property type="match status" value="1"/>
</dbReference>